<dbReference type="PROSITE" id="PS51257">
    <property type="entry name" value="PROKAR_LIPOPROTEIN"/>
    <property type="match status" value="1"/>
</dbReference>
<organism evidence="3 4">
    <name type="scientific">Bacteroides stercoris</name>
    <dbReference type="NCBI Taxonomy" id="46506"/>
    <lineage>
        <taxon>Bacteria</taxon>
        <taxon>Pseudomonadati</taxon>
        <taxon>Bacteroidota</taxon>
        <taxon>Bacteroidia</taxon>
        <taxon>Bacteroidales</taxon>
        <taxon>Bacteroidaceae</taxon>
        <taxon>Bacteroides</taxon>
    </lineage>
</organism>
<dbReference type="Pfam" id="PF13149">
    <property type="entry name" value="Mfa_like_1"/>
    <property type="match status" value="1"/>
</dbReference>
<dbReference type="Proteomes" id="UP000056419">
    <property type="component" value="Unassembled WGS sequence"/>
</dbReference>
<dbReference type="CDD" id="cd13121">
    <property type="entry name" value="BF2867_like_C"/>
    <property type="match status" value="1"/>
</dbReference>
<dbReference type="EMBL" id="LRGC01000023">
    <property type="protein sequence ID" value="KWR52149.1"/>
    <property type="molecule type" value="Genomic_DNA"/>
</dbReference>
<keyword evidence="4" id="KW-1185">Reference proteome</keyword>
<keyword evidence="1" id="KW-0732">Signal</keyword>
<feature type="domain" description="Fibrobacter succinogenes major paralogous" evidence="2">
    <location>
        <begin position="462"/>
        <end position="636"/>
    </location>
</feature>
<dbReference type="InterPro" id="IPR042278">
    <property type="entry name" value="Mfa-like_1_N"/>
</dbReference>
<evidence type="ECO:0000313" key="4">
    <source>
        <dbReference type="Proteomes" id="UP000056419"/>
    </source>
</evidence>
<feature type="chain" id="PRO_5007177885" evidence="1">
    <location>
        <begin position="28"/>
        <end position="637"/>
    </location>
</feature>
<comment type="caution">
    <text evidence="3">The sequence shown here is derived from an EMBL/GenBank/DDBJ whole genome shotgun (WGS) entry which is preliminary data.</text>
</comment>
<feature type="signal peptide" evidence="1">
    <location>
        <begin position="1"/>
        <end position="27"/>
    </location>
</feature>
<dbReference type="InterPro" id="IPR025049">
    <property type="entry name" value="Mfa-like_1"/>
</dbReference>
<dbReference type="InterPro" id="IPR011871">
    <property type="entry name" value="Fib_succ_major"/>
</dbReference>
<evidence type="ECO:0000313" key="3">
    <source>
        <dbReference type="EMBL" id="KWR52149.1"/>
    </source>
</evidence>
<sequence precursor="true">MNIMRNAFKRANYVLCLLLALSGTSCINRLNDEIKEGSILISFSFEASKAATKVTKNTFDIGDRSGIFAMLTGNSLDQQRYIDNLLLECSDNSKLISKKEVYYPEGDATLDFISYYPYQEENVSKGSSLLDVTVQADQNKTANYSLSNFMTARIENVPNSEKTVKLEYKHRFAKIKLVLIPQEGEDTDEMLKANPRIIATGFRTQAVYDLQSDKLSSVDDASETDIIPFGTWKKEGNTLSGKEFIVIPQTHSDGGQAFTLEWNGKIYTCPLPSATIEEDTELEICINALQSTSATLTGVIANIKEWELSEQGESENRYEITAVHTASLSFSTSDIYRIYHQGKPVAEVCREYLYTAPADAVATKAIVAYSVQDNEQTDLTNGIVLQLPDKTATTHGGKVSWNEADNSLTYISGHSRPIEKFYIDENRKIVTEKPAAPALAINVSSYVIRDIRNGILHTYPIVKIGAQYWMKEDLQTAHYNDSKSMPLRKALGDGEGYLKWVGTNSHFYNGEAVLTGKLAPLDWRLPTENDWNRLKEYIGENASALKKADTWSSDVYSATNETGFCIQPAGLLLERENKTALVNANSSTAYWLYDGTQKQLDKVVMFANSNNDIALKNAVKPEGKDYYNAFSIRCIKE</sequence>
<dbReference type="Gene3D" id="2.60.40.2630">
    <property type="match status" value="1"/>
</dbReference>
<dbReference type="AlphaFoldDB" id="A0A125MEW1"/>
<dbReference type="STRING" id="46506.AA415_02998"/>
<dbReference type="RefSeq" id="WP_060386568.1">
    <property type="nucleotide sequence ID" value="NZ_LRGC01000023.1"/>
</dbReference>
<name>A0A125MEW1_BACSE</name>
<reference evidence="3 4" key="1">
    <citation type="journal article" date="2016" name="BMC Genomics">
        <title>Type VI secretion systems of human gut Bacteroidales segregate into three genetic architectures, two of which are contained on mobile genetic elements.</title>
        <authorList>
            <person name="Coyne M.J."/>
            <person name="Roelofs K.G."/>
            <person name="Comstock L.E."/>
        </authorList>
    </citation>
    <scope>NUCLEOTIDE SEQUENCE [LARGE SCALE GENOMIC DNA]</scope>
    <source>
        <strain evidence="3 4">CL09T03C01</strain>
    </source>
</reference>
<dbReference type="Pfam" id="PF09603">
    <property type="entry name" value="Fib_succ_major"/>
    <property type="match status" value="1"/>
</dbReference>
<dbReference type="CDD" id="cd13120">
    <property type="entry name" value="BF2867_like_N"/>
    <property type="match status" value="1"/>
</dbReference>
<proteinExistence type="predicted"/>
<dbReference type="Gene3D" id="2.60.40.2620">
    <property type="entry name" value="Fimbrillin-like"/>
    <property type="match status" value="1"/>
</dbReference>
<gene>
    <name evidence="3" type="ORF">AA415_02998</name>
</gene>
<protein>
    <submittedName>
        <fullName evidence="3">Fibrobacter succinogenes major domain containing protein</fullName>
    </submittedName>
</protein>
<accession>A0A125MEW1</accession>
<evidence type="ECO:0000259" key="2">
    <source>
        <dbReference type="Pfam" id="PF09603"/>
    </source>
</evidence>
<evidence type="ECO:0000256" key="1">
    <source>
        <dbReference type="SAM" id="SignalP"/>
    </source>
</evidence>
<dbReference type="PATRIC" id="fig|46506.5.peg.3234"/>
<dbReference type="NCBIfam" id="TIGR02145">
    <property type="entry name" value="Fib_succ_major"/>
    <property type="match status" value="1"/>
</dbReference>